<dbReference type="Pfam" id="PF14093">
    <property type="entry name" value="DUF4271"/>
    <property type="match status" value="1"/>
</dbReference>
<feature type="transmembrane region" description="Helical" evidence="1">
    <location>
        <begin position="211"/>
        <end position="238"/>
    </location>
</feature>
<protein>
    <submittedName>
        <fullName evidence="3">DUF4271 domain-containing protein</fullName>
    </submittedName>
</protein>
<dbReference type="Proteomes" id="UP000290204">
    <property type="component" value="Unassembled WGS sequence"/>
</dbReference>
<dbReference type="EMBL" id="SDHW01000003">
    <property type="protein sequence ID" value="RXK59741.1"/>
    <property type="molecule type" value="Genomic_DNA"/>
</dbReference>
<dbReference type="OrthoDB" id="1494583at2"/>
<gene>
    <name evidence="3" type="ORF">ESA94_11820</name>
</gene>
<name>A0A4Q1CHQ3_9BACT</name>
<keyword evidence="1" id="KW-0812">Transmembrane</keyword>
<keyword evidence="1" id="KW-0472">Membrane</keyword>
<reference evidence="3 4" key="1">
    <citation type="submission" date="2019-01" db="EMBL/GenBank/DDBJ databases">
        <title>Lacibacter sp. strain TTM-7.</title>
        <authorList>
            <person name="Chen W.-M."/>
        </authorList>
    </citation>
    <scope>NUCLEOTIDE SEQUENCE [LARGE SCALE GENOMIC DNA]</scope>
    <source>
        <strain evidence="3 4">TTM-7</strain>
    </source>
</reference>
<keyword evidence="2" id="KW-0732">Signal</keyword>
<evidence type="ECO:0000256" key="1">
    <source>
        <dbReference type="SAM" id="Phobius"/>
    </source>
</evidence>
<comment type="caution">
    <text evidence="3">The sequence shown here is derived from an EMBL/GenBank/DDBJ whole genome shotgun (WGS) entry which is preliminary data.</text>
</comment>
<evidence type="ECO:0000313" key="4">
    <source>
        <dbReference type="Proteomes" id="UP000290204"/>
    </source>
</evidence>
<dbReference type="InterPro" id="IPR025367">
    <property type="entry name" value="DUF4271"/>
</dbReference>
<feature type="transmembrane region" description="Helical" evidence="1">
    <location>
        <begin position="140"/>
        <end position="166"/>
    </location>
</feature>
<accession>A0A4Q1CHQ3</accession>
<keyword evidence="1" id="KW-1133">Transmembrane helix</keyword>
<feature type="transmembrane region" description="Helical" evidence="1">
    <location>
        <begin position="244"/>
        <end position="262"/>
    </location>
</feature>
<proteinExistence type="predicted"/>
<sequence>MIALNYFCKQPMRFTLLFISIIACLFTTAQDSAAVKQSADSVLQAHAPVADTLTKTTALVSIDSCYKAVLSTSKLNLFTKAEFQIEKEKQAEKRDWLFYYLLGIALMFGLLRLSYLRYFNDMFRVFFRTSLRVNQIREQLVQSGLQSLLFNSLFAIVAGAYVYLLIRFFNVSIQLPEVFIPLITAAVVAVLYIAKYLFLEFSGWLFSIKNAAGTYSFIVFLINKIIGILLLPFLFVIAFANRELAGVAITISLVIVGGLFLYRFLRAYSPVQSDVKVGRFHFFLFFLAFEVAPLMVIYKLVLGFL</sequence>
<evidence type="ECO:0000256" key="2">
    <source>
        <dbReference type="SAM" id="SignalP"/>
    </source>
</evidence>
<organism evidence="3 4">
    <name type="scientific">Lacibacter luteus</name>
    <dbReference type="NCBI Taxonomy" id="2508719"/>
    <lineage>
        <taxon>Bacteria</taxon>
        <taxon>Pseudomonadati</taxon>
        <taxon>Bacteroidota</taxon>
        <taxon>Chitinophagia</taxon>
        <taxon>Chitinophagales</taxon>
        <taxon>Chitinophagaceae</taxon>
        <taxon>Lacibacter</taxon>
    </lineage>
</organism>
<feature type="transmembrane region" description="Helical" evidence="1">
    <location>
        <begin position="97"/>
        <end position="119"/>
    </location>
</feature>
<feature type="transmembrane region" description="Helical" evidence="1">
    <location>
        <begin position="282"/>
        <end position="301"/>
    </location>
</feature>
<evidence type="ECO:0000313" key="3">
    <source>
        <dbReference type="EMBL" id="RXK59741.1"/>
    </source>
</evidence>
<keyword evidence="4" id="KW-1185">Reference proteome</keyword>
<feature type="signal peptide" evidence="2">
    <location>
        <begin position="1"/>
        <end position="29"/>
    </location>
</feature>
<feature type="chain" id="PRO_5020661913" evidence="2">
    <location>
        <begin position="30"/>
        <end position="305"/>
    </location>
</feature>
<feature type="transmembrane region" description="Helical" evidence="1">
    <location>
        <begin position="178"/>
        <end position="199"/>
    </location>
</feature>
<dbReference type="AlphaFoldDB" id="A0A4Q1CHQ3"/>